<keyword evidence="1" id="KW-0479">Metal-binding</keyword>
<dbReference type="InterPro" id="IPR014259">
    <property type="entry name" value="Sulphite_reductase_A"/>
</dbReference>
<dbReference type="EMBL" id="JAWONS010000290">
    <property type="protein sequence ID" value="MDW2799969.1"/>
    <property type="molecule type" value="Genomic_DNA"/>
</dbReference>
<keyword evidence="6" id="KW-1185">Reference proteome</keyword>
<dbReference type="RefSeq" id="WP_318066157.1">
    <property type="nucleotide sequence ID" value="NZ_JAWONS010000290.1"/>
</dbReference>
<dbReference type="InterPro" id="IPR017900">
    <property type="entry name" value="4Fe4S_Fe_S_CS"/>
</dbReference>
<dbReference type="PANTHER" id="PTHR40447">
    <property type="entry name" value="ANAEROBIC SULFITE REDUCTASE SUBUNIT A"/>
    <property type="match status" value="1"/>
</dbReference>
<feature type="domain" description="4Fe-4S ferredoxin-type" evidence="4">
    <location>
        <begin position="213"/>
        <end position="244"/>
    </location>
</feature>
<name>A0ABU4GQV7_9CLOT</name>
<evidence type="ECO:0000256" key="2">
    <source>
        <dbReference type="ARBA" id="ARBA00023004"/>
    </source>
</evidence>
<evidence type="ECO:0000256" key="1">
    <source>
        <dbReference type="ARBA" id="ARBA00022723"/>
    </source>
</evidence>
<reference evidence="5 6" key="1">
    <citation type="submission" date="2023-10" db="EMBL/GenBank/DDBJ databases">
        <title>A novel Glycoside Hydrolase 43-Like Enzyme from Clostrdium boliviensis is an Endo-xylanase, and a Candidate for Xylooligosaccharides Production from Different Xylan Substrates.</title>
        <authorList>
            <person name="Alvarez M.T."/>
            <person name="Rocabado-Villegas L.R."/>
            <person name="Salas-Veizaga D.M."/>
            <person name="Linares-Pasten J.A."/>
            <person name="Gudmundsdottir E.E."/>
            <person name="Hreggvidsson G.O."/>
            <person name="Adlercreutz P."/>
            <person name="Nordberg Karlsson E."/>
        </authorList>
    </citation>
    <scope>NUCLEOTIDE SEQUENCE [LARGE SCALE GENOMIC DNA]</scope>
    <source>
        <strain evidence="5 6">E-1</strain>
    </source>
</reference>
<dbReference type="Pfam" id="PF17179">
    <property type="entry name" value="Fer4_22"/>
    <property type="match status" value="1"/>
</dbReference>
<dbReference type="SUPFAM" id="SSF46548">
    <property type="entry name" value="alpha-helical ferredoxin"/>
    <property type="match status" value="1"/>
</dbReference>
<dbReference type="PANTHER" id="PTHR40447:SF1">
    <property type="entry name" value="ANAEROBIC SULFITE REDUCTASE SUBUNIT A"/>
    <property type="match status" value="1"/>
</dbReference>
<dbReference type="InterPro" id="IPR017896">
    <property type="entry name" value="4Fe4S_Fe-S-bd"/>
</dbReference>
<gene>
    <name evidence="5" type="primary">asrA</name>
    <name evidence="5" type="ORF">RZO55_20560</name>
</gene>
<keyword evidence="2" id="KW-0408">Iron</keyword>
<comment type="caution">
    <text evidence="5">The sequence shown here is derived from an EMBL/GenBank/DDBJ whole genome shotgun (WGS) entry which is preliminary data.</text>
</comment>
<accession>A0ABU4GQV7</accession>
<dbReference type="Gene3D" id="1.10.1060.10">
    <property type="entry name" value="Alpha-helical ferredoxin"/>
    <property type="match status" value="1"/>
</dbReference>
<proteinExistence type="predicted"/>
<dbReference type="PROSITE" id="PS00198">
    <property type="entry name" value="4FE4S_FER_1"/>
    <property type="match status" value="2"/>
</dbReference>
<keyword evidence="3" id="KW-0411">Iron-sulfur</keyword>
<sequence>MGYILNLKEVNEVFCQWKKDSVIYAPMLVKNGGAFSDTDAVHYGEIQSFEEIVYDKKSDFSFKEILLPISETLFYFTEDSVKEPEGPVKQAIIFLRSCDLHAVKRLDTMYLNNGAEDPYYKRLRDRVKFVLMGCKESFESCFCVDMGTNRTDDYHAFMELSKEGVRIDNKNPQWDELFASGCTKQTDVTPSYVSETETQVNIPESLSLDVMKSSMWKQYDSRCINCGRCNFVCPTCTCFTMQDIFYTDNGKVGERRRVWASCMTDGFTDVAGGGSYRQNNGQRMRFKVMHKVYDYKKRNGIHMCVGCGRCDDVCPEYISFSHCINQLEDAMKEVNENES</sequence>
<dbReference type="PROSITE" id="PS51379">
    <property type="entry name" value="4FE4S_FER_2"/>
    <property type="match status" value="2"/>
</dbReference>
<evidence type="ECO:0000313" key="5">
    <source>
        <dbReference type="EMBL" id="MDW2799969.1"/>
    </source>
</evidence>
<evidence type="ECO:0000259" key="4">
    <source>
        <dbReference type="PROSITE" id="PS51379"/>
    </source>
</evidence>
<dbReference type="NCBIfam" id="TIGR02910">
    <property type="entry name" value="sulfite_red_A"/>
    <property type="match status" value="1"/>
</dbReference>
<organism evidence="5 6">
    <name type="scientific">Clostridium boliviensis</name>
    <dbReference type="NCBI Taxonomy" id="318465"/>
    <lineage>
        <taxon>Bacteria</taxon>
        <taxon>Bacillati</taxon>
        <taxon>Bacillota</taxon>
        <taxon>Clostridia</taxon>
        <taxon>Eubacteriales</taxon>
        <taxon>Clostridiaceae</taxon>
        <taxon>Clostridium</taxon>
    </lineage>
</organism>
<feature type="domain" description="4Fe-4S ferredoxin-type" evidence="4">
    <location>
        <begin position="294"/>
        <end position="323"/>
    </location>
</feature>
<dbReference type="Proteomes" id="UP001276854">
    <property type="component" value="Unassembled WGS sequence"/>
</dbReference>
<dbReference type="InterPro" id="IPR009051">
    <property type="entry name" value="Helical_ferredxn"/>
</dbReference>
<evidence type="ECO:0000256" key="3">
    <source>
        <dbReference type="ARBA" id="ARBA00023014"/>
    </source>
</evidence>
<evidence type="ECO:0000313" key="6">
    <source>
        <dbReference type="Proteomes" id="UP001276854"/>
    </source>
</evidence>
<protein>
    <submittedName>
        <fullName evidence="5">Anaerobic sulfite reductase subunit AsrA</fullName>
    </submittedName>
</protein>